<comment type="function">
    <text evidence="10">E3 ubiquitin-protein ligase that mediates ubiquitination and subsequent proteasomal degradation of target proteins. E3 ubiquitin ligases accept ubiquitin from an E2 ubiquitin-conjugating enzyme in the form of a thioester and then directly transfers the ubiquitin to targeted substrates. It probably triggers the ubiquitin-mediated degradation of different substrates.</text>
</comment>
<keyword evidence="14" id="KW-1185">Reference proteome</keyword>
<evidence type="ECO:0000256" key="4">
    <source>
        <dbReference type="ARBA" id="ARBA00012483"/>
    </source>
</evidence>
<keyword evidence="9" id="KW-0862">Zinc</keyword>
<comment type="similarity">
    <text evidence="3">Belongs to the SINA (Seven in absentia) family.</text>
</comment>
<protein>
    <recommendedName>
        <fullName evidence="4">RING-type E3 ubiquitin transferase</fullName>
        <ecNumber evidence="4">2.3.2.27</ecNumber>
    </recommendedName>
</protein>
<sequence length="333" mass="34427">MTTPLPAAAEVVGVEGRSGGAGAGAVAAMELNHAMEEEEITVKIGLAVLHCPLCFLPLKPPIFECEIGHLACGACRARLPTKQCRVCARGAGSYRRRPGLDVFFRGVKVPCPFDTYGCRRRDVTYFDAADHARACPRAPCACPEPGCAFVGAPATLVGHVDAAHARPATPVRYGAARSVSLPASRRWHVLVAEDEDEDEDEAVFLLTLTELGAGAAVSLACVRANSGAAAVAQYACRLAVDVHNDAGDGVVRALVMESNVGSTALLPGGGAAAPDVGVFVHKRMLSGDTLDLSVRISRLPPAGAVVAGDTIGKSTPVAHHLGGPSCKLAVIRT</sequence>
<evidence type="ECO:0000259" key="12">
    <source>
        <dbReference type="PROSITE" id="PS51081"/>
    </source>
</evidence>
<dbReference type="GO" id="GO:0061630">
    <property type="term" value="F:ubiquitin protein ligase activity"/>
    <property type="evidence" value="ECO:0007669"/>
    <property type="project" value="UniProtKB-EC"/>
</dbReference>
<comment type="caution">
    <text evidence="13">The sequence shown here is derived from an EMBL/GenBank/DDBJ whole genome shotgun (WGS) entry which is preliminary data.</text>
</comment>
<evidence type="ECO:0000256" key="5">
    <source>
        <dbReference type="ARBA" id="ARBA00022679"/>
    </source>
</evidence>
<keyword evidence="6" id="KW-0479">Metal-binding</keyword>
<evidence type="ECO:0000256" key="8">
    <source>
        <dbReference type="ARBA" id="ARBA00022786"/>
    </source>
</evidence>
<evidence type="ECO:0000256" key="7">
    <source>
        <dbReference type="ARBA" id="ARBA00022771"/>
    </source>
</evidence>
<evidence type="ECO:0000256" key="1">
    <source>
        <dbReference type="ARBA" id="ARBA00000900"/>
    </source>
</evidence>
<name>A0AAV5FRK3_ELECO</name>
<evidence type="ECO:0000256" key="3">
    <source>
        <dbReference type="ARBA" id="ARBA00009119"/>
    </source>
</evidence>
<dbReference type="GO" id="GO:0008270">
    <property type="term" value="F:zinc ion binding"/>
    <property type="evidence" value="ECO:0007669"/>
    <property type="project" value="UniProtKB-KW"/>
</dbReference>
<evidence type="ECO:0000313" key="14">
    <source>
        <dbReference type="Proteomes" id="UP001054889"/>
    </source>
</evidence>
<dbReference type="Proteomes" id="UP001054889">
    <property type="component" value="Unassembled WGS sequence"/>
</dbReference>
<dbReference type="Pfam" id="PF21362">
    <property type="entry name" value="Sina_RING"/>
    <property type="match status" value="1"/>
</dbReference>
<evidence type="ECO:0000313" key="13">
    <source>
        <dbReference type="EMBL" id="GJN37631.1"/>
    </source>
</evidence>
<evidence type="ECO:0000256" key="6">
    <source>
        <dbReference type="ARBA" id="ARBA00022723"/>
    </source>
</evidence>
<gene>
    <name evidence="13" type="primary">gb26605</name>
    <name evidence="13" type="ORF">PR202_gb26605</name>
</gene>
<dbReference type="InterPro" id="IPR013083">
    <property type="entry name" value="Znf_RING/FYVE/PHD"/>
</dbReference>
<dbReference type="InterPro" id="IPR044286">
    <property type="entry name" value="SINL_plant"/>
</dbReference>
<evidence type="ECO:0000256" key="10">
    <source>
        <dbReference type="ARBA" id="ARBA00024004"/>
    </source>
</evidence>
<keyword evidence="8" id="KW-0833">Ubl conjugation pathway</keyword>
<dbReference type="InterPro" id="IPR049548">
    <property type="entry name" value="Sina-like_RING"/>
</dbReference>
<keyword evidence="7 11" id="KW-0863">Zinc-finger</keyword>
<reference evidence="13" key="1">
    <citation type="journal article" date="2018" name="DNA Res.">
        <title>Multiple hybrid de novo genome assembly of finger millet, an orphan allotetraploid crop.</title>
        <authorList>
            <person name="Hatakeyama M."/>
            <person name="Aluri S."/>
            <person name="Balachadran M.T."/>
            <person name="Sivarajan S.R."/>
            <person name="Patrignani A."/>
            <person name="Gruter S."/>
            <person name="Poveda L."/>
            <person name="Shimizu-Inatsugi R."/>
            <person name="Baeten J."/>
            <person name="Francoijs K.J."/>
            <person name="Nataraja K.N."/>
            <person name="Reddy Y.A.N."/>
            <person name="Phadnis S."/>
            <person name="Ravikumar R.L."/>
            <person name="Schlapbach R."/>
            <person name="Sreeman S.M."/>
            <person name="Shimizu K.K."/>
        </authorList>
    </citation>
    <scope>NUCLEOTIDE SEQUENCE</scope>
</reference>
<dbReference type="PANTHER" id="PTHR46632">
    <property type="entry name" value="E3 UBIQUITIN-PROTEIN LIGASE SINA-LIKE 4"/>
    <property type="match status" value="1"/>
</dbReference>
<evidence type="ECO:0000256" key="11">
    <source>
        <dbReference type="PROSITE-ProRule" id="PRU00455"/>
    </source>
</evidence>
<keyword evidence="5" id="KW-0808">Transferase</keyword>
<feature type="domain" description="SIAH-type" evidence="12">
    <location>
        <begin position="106"/>
        <end position="165"/>
    </location>
</feature>
<dbReference type="EMBL" id="BQKI01000095">
    <property type="protein sequence ID" value="GJN37631.1"/>
    <property type="molecule type" value="Genomic_DNA"/>
</dbReference>
<comment type="pathway">
    <text evidence="2">Protein modification; protein ubiquitination.</text>
</comment>
<comment type="catalytic activity">
    <reaction evidence="1">
        <text>S-ubiquitinyl-[E2 ubiquitin-conjugating enzyme]-L-cysteine + [acceptor protein]-L-lysine = [E2 ubiquitin-conjugating enzyme]-L-cysteine + N(6)-ubiquitinyl-[acceptor protein]-L-lysine.</text>
        <dbReference type="EC" id="2.3.2.27"/>
    </reaction>
</comment>
<accession>A0AAV5FRK3</accession>
<evidence type="ECO:0000256" key="9">
    <source>
        <dbReference type="ARBA" id="ARBA00022833"/>
    </source>
</evidence>
<dbReference type="PANTHER" id="PTHR46632:SF9">
    <property type="entry name" value="RING-TYPE E3 UBIQUITIN TRANSFERASE"/>
    <property type="match status" value="1"/>
</dbReference>
<dbReference type="AlphaFoldDB" id="A0AAV5FRK3"/>
<dbReference type="EC" id="2.3.2.27" evidence="4"/>
<dbReference type="Gene3D" id="3.30.40.10">
    <property type="entry name" value="Zinc/RING finger domain, C3HC4 (zinc finger)"/>
    <property type="match status" value="1"/>
</dbReference>
<evidence type="ECO:0000256" key="2">
    <source>
        <dbReference type="ARBA" id="ARBA00004906"/>
    </source>
</evidence>
<dbReference type="PROSITE" id="PS51081">
    <property type="entry name" value="ZF_SIAH"/>
    <property type="match status" value="1"/>
</dbReference>
<dbReference type="SUPFAM" id="SSF49599">
    <property type="entry name" value="TRAF domain-like"/>
    <property type="match status" value="1"/>
</dbReference>
<dbReference type="InterPro" id="IPR013010">
    <property type="entry name" value="Znf_SIAH"/>
</dbReference>
<dbReference type="CDD" id="cd16571">
    <property type="entry name" value="RING-HC_SIAHs"/>
    <property type="match status" value="1"/>
</dbReference>
<reference evidence="13" key="2">
    <citation type="submission" date="2021-12" db="EMBL/GenBank/DDBJ databases">
        <title>Resequencing data analysis of finger millet.</title>
        <authorList>
            <person name="Hatakeyama M."/>
            <person name="Aluri S."/>
            <person name="Balachadran M.T."/>
            <person name="Sivarajan S.R."/>
            <person name="Poveda L."/>
            <person name="Shimizu-Inatsugi R."/>
            <person name="Schlapbach R."/>
            <person name="Sreeman S.M."/>
            <person name="Shimizu K.K."/>
        </authorList>
    </citation>
    <scope>NUCLEOTIDE SEQUENCE</scope>
</reference>
<organism evidence="13 14">
    <name type="scientific">Eleusine coracana subsp. coracana</name>
    <dbReference type="NCBI Taxonomy" id="191504"/>
    <lineage>
        <taxon>Eukaryota</taxon>
        <taxon>Viridiplantae</taxon>
        <taxon>Streptophyta</taxon>
        <taxon>Embryophyta</taxon>
        <taxon>Tracheophyta</taxon>
        <taxon>Spermatophyta</taxon>
        <taxon>Magnoliopsida</taxon>
        <taxon>Liliopsida</taxon>
        <taxon>Poales</taxon>
        <taxon>Poaceae</taxon>
        <taxon>PACMAD clade</taxon>
        <taxon>Chloridoideae</taxon>
        <taxon>Cynodonteae</taxon>
        <taxon>Eleusininae</taxon>
        <taxon>Eleusine</taxon>
    </lineage>
</organism>
<proteinExistence type="inferred from homology"/>